<dbReference type="PROSITE" id="PS50297">
    <property type="entry name" value="ANK_REP_REGION"/>
    <property type="match status" value="1"/>
</dbReference>
<dbReference type="GO" id="GO:0085020">
    <property type="term" value="P:protein K6-linked ubiquitination"/>
    <property type="evidence" value="ECO:0007669"/>
    <property type="project" value="TreeGrafter"/>
</dbReference>
<evidence type="ECO:0000256" key="3">
    <source>
        <dbReference type="PROSITE-ProRule" id="PRU00023"/>
    </source>
</evidence>
<feature type="signal peptide" evidence="4">
    <location>
        <begin position="1"/>
        <end position="23"/>
    </location>
</feature>
<organism evidence="5">
    <name type="scientific">Emiliania huxleyi</name>
    <name type="common">Coccolithophore</name>
    <name type="synonym">Pontosphaera huxleyi</name>
    <dbReference type="NCBI Taxonomy" id="2903"/>
    <lineage>
        <taxon>Eukaryota</taxon>
        <taxon>Haptista</taxon>
        <taxon>Haptophyta</taxon>
        <taxon>Prymnesiophyceae</taxon>
        <taxon>Isochrysidales</taxon>
        <taxon>Noelaerhabdaceae</taxon>
        <taxon>Emiliania</taxon>
    </lineage>
</organism>
<protein>
    <submittedName>
        <fullName evidence="5">Uncharacterized protein</fullName>
    </submittedName>
</protein>
<keyword evidence="4" id="KW-0732">Signal</keyword>
<dbReference type="Gene3D" id="1.25.40.20">
    <property type="entry name" value="Ankyrin repeat-containing domain"/>
    <property type="match status" value="1"/>
</dbReference>
<keyword evidence="1" id="KW-0677">Repeat</keyword>
<dbReference type="GO" id="GO:0004842">
    <property type="term" value="F:ubiquitin-protein transferase activity"/>
    <property type="evidence" value="ECO:0007669"/>
    <property type="project" value="TreeGrafter"/>
</dbReference>
<dbReference type="PANTHER" id="PTHR24171">
    <property type="entry name" value="ANKYRIN REPEAT DOMAIN-CONTAINING PROTEIN 39-RELATED"/>
    <property type="match status" value="1"/>
</dbReference>
<evidence type="ECO:0000256" key="4">
    <source>
        <dbReference type="SAM" id="SignalP"/>
    </source>
</evidence>
<dbReference type="AlphaFoldDB" id="A0A7S3X6E4"/>
<gene>
    <name evidence="5" type="ORF">EHUX00137_LOCUS46727</name>
</gene>
<sequence>MRSAPPEHLACAALLAAAGCAIAAARRRAEWRERQVRLVRACRAADAGAVAVQLRSGADPNAEDTQGCLPLVAAASCGRLDAVRELLRAGADINALDAGGVGCCALFAACMRGHLRVVEELCARGASRDAHKAGHWSDLDLHLAVEEELRDLRAAEEGQQSLAFHPSTVSVSAVLEWLRANPVPHGLK</sequence>
<dbReference type="InterPro" id="IPR002110">
    <property type="entry name" value="Ankyrin_rpt"/>
</dbReference>
<dbReference type="SUPFAM" id="SSF48403">
    <property type="entry name" value="Ankyrin repeat"/>
    <property type="match status" value="1"/>
</dbReference>
<reference evidence="5" key="1">
    <citation type="submission" date="2021-01" db="EMBL/GenBank/DDBJ databases">
        <authorList>
            <person name="Corre E."/>
            <person name="Pelletier E."/>
            <person name="Niang G."/>
            <person name="Scheremetjew M."/>
            <person name="Finn R."/>
            <person name="Kale V."/>
            <person name="Holt S."/>
            <person name="Cochrane G."/>
            <person name="Meng A."/>
            <person name="Brown T."/>
            <person name="Cohen L."/>
        </authorList>
    </citation>
    <scope>NUCLEOTIDE SEQUENCE</scope>
    <source>
        <strain evidence="5">379</strain>
    </source>
</reference>
<keyword evidence="2 3" id="KW-0040">ANK repeat</keyword>
<dbReference type="SMART" id="SM00248">
    <property type="entry name" value="ANK"/>
    <property type="match status" value="2"/>
</dbReference>
<dbReference type="PROSITE" id="PS51257">
    <property type="entry name" value="PROKAR_LIPOPROTEIN"/>
    <property type="match status" value="1"/>
</dbReference>
<dbReference type="EMBL" id="HBIR01060084">
    <property type="protein sequence ID" value="CAE0598416.1"/>
    <property type="molecule type" value="Transcribed_RNA"/>
</dbReference>
<feature type="repeat" description="ANK" evidence="3">
    <location>
        <begin position="66"/>
        <end position="98"/>
    </location>
</feature>
<evidence type="ECO:0000256" key="2">
    <source>
        <dbReference type="ARBA" id="ARBA00023043"/>
    </source>
</evidence>
<dbReference type="InterPro" id="IPR036770">
    <property type="entry name" value="Ankyrin_rpt-contain_sf"/>
</dbReference>
<dbReference type="PANTHER" id="PTHR24171:SF8">
    <property type="entry name" value="BRCA1-ASSOCIATED RING DOMAIN PROTEIN 1"/>
    <property type="match status" value="1"/>
</dbReference>
<proteinExistence type="predicted"/>
<dbReference type="PROSITE" id="PS50088">
    <property type="entry name" value="ANK_REPEAT"/>
    <property type="match status" value="1"/>
</dbReference>
<evidence type="ECO:0000313" key="5">
    <source>
        <dbReference type="EMBL" id="CAE0598416.1"/>
    </source>
</evidence>
<accession>A0A7S3X6E4</accession>
<name>A0A7S3X6E4_EMIHU</name>
<feature type="chain" id="PRO_5031220271" evidence="4">
    <location>
        <begin position="24"/>
        <end position="188"/>
    </location>
</feature>
<dbReference type="Pfam" id="PF12796">
    <property type="entry name" value="Ank_2"/>
    <property type="match status" value="1"/>
</dbReference>
<evidence type="ECO:0000256" key="1">
    <source>
        <dbReference type="ARBA" id="ARBA00022737"/>
    </source>
</evidence>